<reference evidence="3" key="1">
    <citation type="journal article" date="2017" name="Genome Biol.">
        <title>Comparative genomics reveals high biological diversity and specific adaptations in the industrially and medically important fungal genus Aspergillus.</title>
        <authorList>
            <person name="de Vries R.P."/>
            <person name="Riley R."/>
            <person name="Wiebenga A."/>
            <person name="Aguilar-Osorio G."/>
            <person name="Amillis S."/>
            <person name="Uchima C.A."/>
            <person name="Anderluh G."/>
            <person name="Asadollahi M."/>
            <person name="Askin M."/>
            <person name="Barry K."/>
            <person name="Battaglia E."/>
            <person name="Bayram O."/>
            <person name="Benocci T."/>
            <person name="Braus-Stromeyer S.A."/>
            <person name="Caldana C."/>
            <person name="Canovas D."/>
            <person name="Cerqueira G.C."/>
            <person name="Chen F."/>
            <person name="Chen W."/>
            <person name="Choi C."/>
            <person name="Clum A."/>
            <person name="Dos Santos R.A."/>
            <person name="Damasio A.R."/>
            <person name="Diallinas G."/>
            <person name="Emri T."/>
            <person name="Fekete E."/>
            <person name="Flipphi M."/>
            <person name="Freyberg S."/>
            <person name="Gallo A."/>
            <person name="Gournas C."/>
            <person name="Habgood R."/>
            <person name="Hainaut M."/>
            <person name="Harispe M.L."/>
            <person name="Henrissat B."/>
            <person name="Hilden K.S."/>
            <person name="Hope R."/>
            <person name="Hossain A."/>
            <person name="Karabika E."/>
            <person name="Karaffa L."/>
            <person name="Karanyi Z."/>
            <person name="Krasevec N."/>
            <person name="Kuo A."/>
            <person name="Kusch H."/>
            <person name="LaButti K."/>
            <person name="Lagendijk E.L."/>
            <person name="Lapidus A."/>
            <person name="Levasseur A."/>
            <person name="Lindquist E."/>
            <person name="Lipzen A."/>
            <person name="Logrieco A.F."/>
            <person name="MacCabe A."/>
            <person name="Maekelae M.R."/>
            <person name="Malavazi I."/>
            <person name="Melin P."/>
            <person name="Meyer V."/>
            <person name="Mielnichuk N."/>
            <person name="Miskei M."/>
            <person name="Molnar A.P."/>
            <person name="Mule G."/>
            <person name="Ngan C.Y."/>
            <person name="Orejas M."/>
            <person name="Orosz E."/>
            <person name="Ouedraogo J.P."/>
            <person name="Overkamp K.M."/>
            <person name="Park H.-S."/>
            <person name="Perrone G."/>
            <person name="Piumi F."/>
            <person name="Punt P.J."/>
            <person name="Ram A.F."/>
            <person name="Ramon A."/>
            <person name="Rauscher S."/>
            <person name="Record E."/>
            <person name="Riano-Pachon D.M."/>
            <person name="Robert V."/>
            <person name="Roehrig J."/>
            <person name="Ruller R."/>
            <person name="Salamov A."/>
            <person name="Salih N.S."/>
            <person name="Samson R.A."/>
            <person name="Sandor E."/>
            <person name="Sanguinetti M."/>
            <person name="Schuetze T."/>
            <person name="Sepcic K."/>
            <person name="Shelest E."/>
            <person name="Sherlock G."/>
            <person name="Sophianopoulou V."/>
            <person name="Squina F.M."/>
            <person name="Sun H."/>
            <person name="Susca A."/>
            <person name="Todd R.B."/>
            <person name="Tsang A."/>
            <person name="Unkles S.E."/>
            <person name="van de Wiele N."/>
            <person name="van Rossen-Uffink D."/>
            <person name="Oliveira J.V."/>
            <person name="Vesth T.C."/>
            <person name="Visser J."/>
            <person name="Yu J.-H."/>
            <person name="Zhou M."/>
            <person name="Andersen M.R."/>
            <person name="Archer D.B."/>
            <person name="Baker S.E."/>
            <person name="Benoit I."/>
            <person name="Brakhage A.A."/>
            <person name="Braus G.H."/>
            <person name="Fischer R."/>
            <person name="Frisvad J.C."/>
            <person name="Goldman G.H."/>
            <person name="Houbraken J."/>
            <person name="Oakley B."/>
            <person name="Pocsi I."/>
            <person name="Scazzocchio C."/>
            <person name="Seiboth B."/>
            <person name="vanKuyk P.A."/>
            <person name="Wortman J."/>
            <person name="Dyer P.S."/>
            <person name="Grigoriev I.V."/>
        </authorList>
    </citation>
    <scope>NUCLEOTIDE SEQUENCE [LARGE SCALE GENOMIC DNA]</scope>
    <source>
        <strain evidence="3">CBS 101740 / IMI 381727 / IBT 21946</strain>
    </source>
</reference>
<dbReference type="InterPro" id="IPR001810">
    <property type="entry name" value="F-box_dom"/>
</dbReference>
<dbReference type="Gene3D" id="2.30.30.390">
    <property type="entry name" value="Hemimethylated DNA-binding domain"/>
    <property type="match status" value="1"/>
</dbReference>
<dbReference type="InterPro" id="IPR036047">
    <property type="entry name" value="F-box-like_dom_sf"/>
</dbReference>
<proteinExistence type="predicted"/>
<evidence type="ECO:0000313" key="2">
    <source>
        <dbReference type="EMBL" id="OJJ78403.1"/>
    </source>
</evidence>
<dbReference type="PROSITE" id="PS50181">
    <property type="entry name" value="FBOX"/>
    <property type="match status" value="1"/>
</dbReference>
<dbReference type="NCBIfam" id="TIGR02097">
    <property type="entry name" value="yccV"/>
    <property type="match status" value="1"/>
</dbReference>
<dbReference type="InterPro" id="IPR036623">
    <property type="entry name" value="Hemimethylated_DNA-bd_sf"/>
</dbReference>
<feature type="domain" description="F-box" evidence="1">
    <location>
        <begin position="2"/>
        <end position="48"/>
    </location>
</feature>
<organism evidence="2 3">
    <name type="scientific">Aspergillus brasiliensis (strain CBS 101740 / IMI 381727 / IBT 21946)</name>
    <dbReference type="NCBI Taxonomy" id="767769"/>
    <lineage>
        <taxon>Eukaryota</taxon>
        <taxon>Fungi</taxon>
        <taxon>Dikarya</taxon>
        <taxon>Ascomycota</taxon>
        <taxon>Pezizomycotina</taxon>
        <taxon>Eurotiomycetes</taxon>
        <taxon>Eurotiomycetidae</taxon>
        <taxon>Eurotiales</taxon>
        <taxon>Aspergillaceae</taxon>
        <taxon>Aspergillus</taxon>
        <taxon>Aspergillus subgen. Circumdati</taxon>
    </lineage>
</organism>
<protein>
    <recommendedName>
        <fullName evidence="1">F-box domain-containing protein</fullName>
    </recommendedName>
</protein>
<sequence length="581" mass="67014">MVPSLDYLPEELLHQILCYCPPHSTAALEQTARRFRGVTTKPLLWRYYCLSHFKHWAQRHGLPGKLASPVSAVDWKSLYILKHIKYRATCHLLNSILASQTGRIDKFRRIIGFGYDAKDALLHNLEVHFDVEDYLARRYYAEALLTFLHRSLAVHEWAKLRNGGEVSLDRALGAFDLFIPKSEFGNLEEISDRLDSIASLLYISCPDIHQLTSRDKARAVSKFLRENNFTGIGEGKEYHCLEHNFLGIALNDPRHDSLPLISATIYCYVAERIGLNARPCGFPFHVHVIIMPPIGYDIDDNVIEVGTRGDPIYMDPFRSEKEIPTTDLEYQLSLLGVTAVERANFLAESRPSEVVLRCSKNIMNSVQRVAQFSDMRLTPVDVVCAKYAAIWSSLLLSDLARPTDIRHNLLWLMELFATEFPSDIHLIEQYVAPLLHGRPEYEHILESLHVMRAVDEIPKQVKRRSLQRREIKYRIGQVFRHRRYDYQAIITGWDTECGAGEHWMRRMGIDRLQGGRHQSFYHVLVEDKSVRYVAEENIEPMDPELSELPSSLVAVAGKHFKRWDGESRTFVSNIRDEYPED</sequence>
<dbReference type="GeneID" id="93576262"/>
<dbReference type="PANTHER" id="PTHR31350:SF27">
    <property type="entry name" value="HEMIMETHYLATED DNA-BINDING DOMAIN-CONTAINING PROTEIN"/>
    <property type="match status" value="1"/>
</dbReference>
<dbReference type="Pfam" id="PF13369">
    <property type="entry name" value="Transglut_core2"/>
    <property type="match status" value="1"/>
</dbReference>
<dbReference type="EMBL" id="KV878679">
    <property type="protein sequence ID" value="OJJ78403.1"/>
    <property type="molecule type" value="Genomic_DNA"/>
</dbReference>
<dbReference type="Gene3D" id="1.20.1280.50">
    <property type="match status" value="1"/>
</dbReference>
<dbReference type="InterPro" id="IPR011722">
    <property type="entry name" value="Hemimethylated_DNA-bd_dom"/>
</dbReference>
<dbReference type="AlphaFoldDB" id="A0A1L9V389"/>
<dbReference type="SUPFAM" id="SSF81383">
    <property type="entry name" value="F-box domain"/>
    <property type="match status" value="1"/>
</dbReference>
<dbReference type="STRING" id="767769.A0A1L9V389"/>
<accession>A0A1L9V389</accession>
<dbReference type="SMART" id="SM00992">
    <property type="entry name" value="YccV-like"/>
    <property type="match status" value="1"/>
</dbReference>
<dbReference type="VEuPathDB" id="FungiDB:ASPBRDRAFT_37652"/>
<dbReference type="Proteomes" id="UP000184499">
    <property type="component" value="Unassembled WGS sequence"/>
</dbReference>
<dbReference type="GO" id="GO:0003677">
    <property type="term" value="F:DNA binding"/>
    <property type="evidence" value="ECO:0007669"/>
    <property type="project" value="InterPro"/>
</dbReference>
<dbReference type="OrthoDB" id="28868at2759"/>
<name>A0A1L9V389_ASPBC</name>
<dbReference type="Pfam" id="PF08755">
    <property type="entry name" value="YccV-like"/>
    <property type="match status" value="1"/>
</dbReference>
<dbReference type="PANTHER" id="PTHR31350">
    <property type="entry name" value="SI:DKEY-261L7.2"/>
    <property type="match status" value="1"/>
</dbReference>
<dbReference type="OMA" id="LLWRHHC"/>
<dbReference type="RefSeq" id="XP_067485650.1">
    <property type="nucleotide sequence ID" value="XM_067623774.1"/>
</dbReference>
<dbReference type="SUPFAM" id="SSF141255">
    <property type="entry name" value="YccV-like"/>
    <property type="match status" value="1"/>
</dbReference>
<evidence type="ECO:0000313" key="3">
    <source>
        <dbReference type="Proteomes" id="UP000184499"/>
    </source>
</evidence>
<gene>
    <name evidence="2" type="ORF">ASPBRDRAFT_37652</name>
</gene>
<evidence type="ECO:0000259" key="1">
    <source>
        <dbReference type="PROSITE" id="PS50181"/>
    </source>
</evidence>
<keyword evidence="3" id="KW-1185">Reference proteome</keyword>
<dbReference type="InterPro" id="IPR032698">
    <property type="entry name" value="SirB1_N"/>
</dbReference>
<dbReference type="Pfam" id="PF12937">
    <property type="entry name" value="F-box-like"/>
    <property type="match status" value="1"/>
</dbReference>